<keyword evidence="1" id="KW-0812">Transmembrane</keyword>
<dbReference type="STRING" id="1838285.SCAL_000377"/>
<keyword evidence="3" id="KW-1185">Reference proteome</keyword>
<keyword evidence="1" id="KW-0472">Membrane</keyword>
<sequence>MLALLMVTIAFGIRAIAMGRMPIPTHYLLLTLAITFVIGTAILNQEEDLNTIVGGGIFAVIVSFIVLSLIGGVISIFEDPPSFNLLLSAVSVCIIVSAIMLRVFTGFTSA</sequence>
<protein>
    <submittedName>
        <fullName evidence="2">Heat-shock protein</fullName>
    </submittedName>
</protein>
<gene>
    <name evidence="2" type="ORF">SCAL_000377</name>
</gene>
<organism evidence="2 3">
    <name type="scientific">Candidatus Syntropharchaeum caldarium</name>
    <dbReference type="NCBI Taxonomy" id="1838285"/>
    <lineage>
        <taxon>Archaea</taxon>
        <taxon>Methanobacteriati</taxon>
        <taxon>Methanobacteriota</taxon>
        <taxon>Stenosarchaea group</taxon>
        <taxon>Methanomicrobia</taxon>
        <taxon>Methanosarcinales</taxon>
        <taxon>ANME-2 cluster</taxon>
        <taxon>Candidatus Syntropharchaeum</taxon>
    </lineage>
</organism>
<feature type="transmembrane region" description="Helical" evidence="1">
    <location>
        <begin position="56"/>
        <end position="77"/>
    </location>
</feature>
<keyword evidence="1" id="KW-1133">Transmembrane helix</keyword>
<proteinExistence type="predicted"/>
<name>A0A1F2PDE2_9EURY</name>
<dbReference type="Proteomes" id="UP000186940">
    <property type="component" value="Unassembled WGS sequence"/>
</dbReference>
<dbReference type="AlphaFoldDB" id="A0A1F2PDE2"/>
<evidence type="ECO:0000313" key="3">
    <source>
        <dbReference type="Proteomes" id="UP000186940"/>
    </source>
</evidence>
<comment type="caution">
    <text evidence="2">The sequence shown here is derived from an EMBL/GenBank/DDBJ whole genome shotgun (WGS) entry which is preliminary data.</text>
</comment>
<feature type="transmembrane region" description="Helical" evidence="1">
    <location>
        <begin position="83"/>
        <end position="104"/>
    </location>
</feature>
<dbReference type="EMBL" id="LYOS01000001">
    <property type="protein sequence ID" value="OFV68701.1"/>
    <property type="molecule type" value="Genomic_DNA"/>
</dbReference>
<feature type="transmembrane region" description="Helical" evidence="1">
    <location>
        <begin position="27"/>
        <end position="44"/>
    </location>
</feature>
<evidence type="ECO:0000256" key="1">
    <source>
        <dbReference type="SAM" id="Phobius"/>
    </source>
</evidence>
<evidence type="ECO:0000313" key="2">
    <source>
        <dbReference type="EMBL" id="OFV68701.1"/>
    </source>
</evidence>
<accession>A0A1F2PDE2</accession>
<reference evidence="2" key="1">
    <citation type="submission" date="2016-05" db="EMBL/GenBank/DDBJ databases">
        <title>Microbial consortia oxidize butane by reversing methanogenesis.</title>
        <authorList>
            <person name="Laso-Perez R."/>
            <person name="Richter M."/>
            <person name="Wegener G."/>
            <person name="Musat F."/>
        </authorList>
    </citation>
    <scope>NUCLEOTIDE SEQUENCE [LARGE SCALE GENOMIC DNA]</scope>
    <source>
        <strain evidence="2">BOX2</strain>
    </source>
</reference>